<dbReference type="PANTHER" id="PTHR34389">
    <property type="entry name" value="L-RHAMNOSE MUTAROTASE"/>
    <property type="match status" value="1"/>
</dbReference>
<reference evidence="1 2" key="1">
    <citation type="submission" date="2016-10" db="EMBL/GenBank/DDBJ databases">
        <authorList>
            <person name="de Groot N.N."/>
        </authorList>
    </citation>
    <scope>NUCLEOTIDE SEQUENCE [LARGE SCALE GENOMIC DNA]</scope>
    <source>
        <strain evidence="1 2">ATCC 35022</strain>
    </source>
</reference>
<dbReference type="Proteomes" id="UP000199071">
    <property type="component" value="Unassembled WGS sequence"/>
</dbReference>
<dbReference type="PANTHER" id="PTHR34389:SF2">
    <property type="entry name" value="L-RHAMNOSE MUTAROTASE"/>
    <property type="match status" value="1"/>
</dbReference>
<gene>
    <name evidence="1" type="ORF">SAMN02982931_01169</name>
</gene>
<dbReference type="SUPFAM" id="SSF54909">
    <property type="entry name" value="Dimeric alpha+beta barrel"/>
    <property type="match status" value="1"/>
</dbReference>
<accession>A0A1G6B354</accession>
<dbReference type="RefSeq" id="WP_090875410.1">
    <property type="nucleotide sequence ID" value="NZ_FMXQ01000002.1"/>
</dbReference>
<name>A0A1G6B354_9HYPH</name>
<sequence>MERMGQVLTLKPDTIDEYKRLHRDVWPAVLQTIADCNIRNYSIFLKEPENLLFAYWEYHGTDFAADMKKMDASEDTQRWWEICGPMQEPLPTRKEGEWWARMEQVFFTD</sequence>
<dbReference type="AlphaFoldDB" id="A0A1G6B354"/>
<keyword evidence="2" id="KW-1185">Reference proteome</keyword>
<evidence type="ECO:0000313" key="1">
    <source>
        <dbReference type="EMBL" id="SDB15098.1"/>
    </source>
</evidence>
<dbReference type="EMBL" id="FMXQ01000002">
    <property type="protein sequence ID" value="SDB15098.1"/>
    <property type="molecule type" value="Genomic_DNA"/>
</dbReference>
<evidence type="ECO:0000313" key="2">
    <source>
        <dbReference type="Proteomes" id="UP000199071"/>
    </source>
</evidence>
<dbReference type="STRING" id="665467.SAMN02982931_01169"/>
<dbReference type="GO" id="GO:0016857">
    <property type="term" value="F:racemase and epimerase activity, acting on carbohydrates and derivatives"/>
    <property type="evidence" value="ECO:0007669"/>
    <property type="project" value="InterPro"/>
</dbReference>
<proteinExistence type="predicted"/>
<dbReference type="Gene3D" id="3.30.70.100">
    <property type="match status" value="1"/>
</dbReference>
<organism evidence="1 2">
    <name type="scientific">Bauldia litoralis</name>
    <dbReference type="NCBI Taxonomy" id="665467"/>
    <lineage>
        <taxon>Bacteria</taxon>
        <taxon>Pseudomonadati</taxon>
        <taxon>Pseudomonadota</taxon>
        <taxon>Alphaproteobacteria</taxon>
        <taxon>Hyphomicrobiales</taxon>
        <taxon>Kaistiaceae</taxon>
        <taxon>Bauldia</taxon>
    </lineage>
</organism>
<dbReference type="Pfam" id="PF05336">
    <property type="entry name" value="rhaM"/>
    <property type="match status" value="1"/>
</dbReference>
<dbReference type="InterPro" id="IPR011008">
    <property type="entry name" value="Dimeric_a/b-barrel"/>
</dbReference>
<dbReference type="OrthoDB" id="9799608at2"/>
<protein>
    <submittedName>
        <fullName evidence="1">L-rhamnose mutarotase</fullName>
    </submittedName>
</protein>
<dbReference type="InterPro" id="IPR008000">
    <property type="entry name" value="Rham/fucose_mutarotase"/>
</dbReference>